<dbReference type="InterPro" id="IPR019826">
    <property type="entry name" value="Carboxylesterase_B_AS"/>
</dbReference>
<keyword evidence="2 3" id="KW-0378">Hydrolase</keyword>
<dbReference type="PANTHER" id="PTHR43918">
    <property type="entry name" value="ACETYLCHOLINESTERASE"/>
    <property type="match status" value="1"/>
</dbReference>
<evidence type="ECO:0000313" key="6">
    <source>
        <dbReference type="Proteomes" id="UP000070121"/>
    </source>
</evidence>
<comment type="caution">
    <text evidence="5">The sequence shown here is derived from an EMBL/GenBank/DDBJ whole genome shotgun (WGS) entry which is preliminary data.</text>
</comment>
<dbReference type="Proteomes" id="UP000070121">
    <property type="component" value="Unassembled WGS sequence"/>
</dbReference>
<dbReference type="Gene3D" id="3.40.50.1820">
    <property type="entry name" value="alpha/beta hydrolase"/>
    <property type="match status" value="1"/>
</dbReference>
<dbReference type="SUPFAM" id="SSF53474">
    <property type="entry name" value="alpha/beta-Hydrolases"/>
    <property type="match status" value="1"/>
</dbReference>
<dbReference type="STRING" id="1209931.A0A135SHX0"/>
<dbReference type="EMBL" id="JFFI01002388">
    <property type="protein sequence ID" value="KXH35479.1"/>
    <property type="molecule type" value="Genomic_DNA"/>
</dbReference>
<accession>A0A135SHX0</accession>
<dbReference type="PROSITE" id="PS00122">
    <property type="entry name" value="CARBOXYLESTERASE_B_1"/>
    <property type="match status" value="1"/>
</dbReference>
<evidence type="ECO:0000256" key="2">
    <source>
        <dbReference type="ARBA" id="ARBA00022801"/>
    </source>
</evidence>
<dbReference type="Pfam" id="PF00135">
    <property type="entry name" value="COesterase"/>
    <property type="match status" value="1"/>
</dbReference>
<dbReference type="InterPro" id="IPR029058">
    <property type="entry name" value="AB_hydrolase_fold"/>
</dbReference>
<protein>
    <recommendedName>
        <fullName evidence="3">Carboxylic ester hydrolase</fullName>
        <ecNumber evidence="3">3.1.1.-</ecNumber>
    </recommendedName>
</protein>
<dbReference type="AlphaFoldDB" id="A0A135SHX0"/>
<evidence type="ECO:0000313" key="5">
    <source>
        <dbReference type="EMBL" id="KXH35479.1"/>
    </source>
</evidence>
<dbReference type="InterPro" id="IPR002018">
    <property type="entry name" value="CarbesteraseB"/>
</dbReference>
<sequence length="203" mass="22090">MDRFSRVKLGSHEQLVRCATTSVAIYTWAMLEVVSTTSGRVIDHAAQGVPDVSEYLGIPFTAALDLINANCKKRETGWIQPPLLCKRLRCSFDVHQVGDLIPYSSCWEQRLTLSSYRLGIVGFPGNPATTASLGLLDMRLALECIRDNAQKFGGDPSRISVFGQSAGAGMADFYAYAYASDRIANGFVLQSATVIGFPTLSKN</sequence>
<proteinExistence type="inferred from homology"/>
<evidence type="ECO:0000256" key="1">
    <source>
        <dbReference type="ARBA" id="ARBA00005964"/>
    </source>
</evidence>
<keyword evidence="6" id="KW-1185">Reference proteome</keyword>
<dbReference type="GO" id="GO:0052689">
    <property type="term" value="F:carboxylic ester hydrolase activity"/>
    <property type="evidence" value="ECO:0007669"/>
    <property type="project" value="TreeGrafter"/>
</dbReference>
<organism evidence="5 6">
    <name type="scientific">Colletotrichum salicis</name>
    <dbReference type="NCBI Taxonomy" id="1209931"/>
    <lineage>
        <taxon>Eukaryota</taxon>
        <taxon>Fungi</taxon>
        <taxon>Dikarya</taxon>
        <taxon>Ascomycota</taxon>
        <taxon>Pezizomycotina</taxon>
        <taxon>Sordariomycetes</taxon>
        <taxon>Hypocreomycetidae</taxon>
        <taxon>Glomerellales</taxon>
        <taxon>Glomerellaceae</taxon>
        <taxon>Colletotrichum</taxon>
        <taxon>Colletotrichum acutatum species complex</taxon>
    </lineage>
</organism>
<dbReference type="EC" id="3.1.1.-" evidence="3"/>
<dbReference type="OrthoDB" id="408631at2759"/>
<comment type="similarity">
    <text evidence="1 3">Belongs to the type-B carboxylesterase/lipase family.</text>
</comment>
<dbReference type="PANTHER" id="PTHR43918:SF4">
    <property type="entry name" value="CARBOXYLIC ESTER HYDROLASE"/>
    <property type="match status" value="1"/>
</dbReference>
<reference evidence="5 6" key="1">
    <citation type="submission" date="2014-02" db="EMBL/GenBank/DDBJ databases">
        <title>The genome sequence of Colletotrichum salicis CBS 607.94.</title>
        <authorList>
            <person name="Baroncelli R."/>
            <person name="Thon M.R."/>
        </authorList>
    </citation>
    <scope>NUCLEOTIDE SEQUENCE [LARGE SCALE GENOMIC DNA]</scope>
    <source>
        <strain evidence="5 6">CBS 607.94</strain>
    </source>
</reference>
<name>A0A135SHX0_9PEZI</name>
<dbReference type="InterPro" id="IPR050654">
    <property type="entry name" value="AChE-related_enzymes"/>
</dbReference>
<gene>
    <name evidence="5" type="ORF">CSAL01_01560</name>
</gene>
<evidence type="ECO:0000259" key="4">
    <source>
        <dbReference type="Pfam" id="PF00135"/>
    </source>
</evidence>
<feature type="domain" description="Carboxylesterase type B" evidence="4">
    <location>
        <begin position="115"/>
        <end position="195"/>
    </location>
</feature>
<evidence type="ECO:0000256" key="3">
    <source>
        <dbReference type="RuleBase" id="RU361235"/>
    </source>
</evidence>